<feature type="region of interest" description="Disordered" evidence="1">
    <location>
        <begin position="219"/>
        <end position="288"/>
    </location>
</feature>
<feature type="region of interest" description="Disordered" evidence="1">
    <location>
        <begin position="1"/>
        <end position="113"/>
    </location>
</feature>
<sequence length="288" mass="31444">MSTVTAIAPEPIPQTRRGGLASIKTMFGSKKRHTIAQMPTAEDSSAVSTPEGDSPTAASQQQQASVSTLFTNQKRSVEKAAEKERKEQAKQTFQLSTIDDHGVFRPPTPMEKPYREHFIDSDADYFDMIINTPPERVKMFLSAEKSISPYMFSEPRSAKNKRHTVGSFGSWSRSEYVTTAAHTRSPPAIPPKDLDVVQVTVATQDSTALEEALSSSINSLLDSSSQEVPELVEDSGSESSTPAPSPTSSANVSPRSSTSSLTKDSVSQQENTKRIRQQLFGEELTIPF</sequence>
<protein>
    <submittedName>
        <fullName evidence="2">Uncharacterized protein</fullName>
    </submittedName>
</protein>
<dbReference type="EMBL" id="JAAAJB010000124">
    <property type="protein sequence ID" value="KAG0265046.1"/>
    <property type="molecule type" value="Genomic_DNA"/>
</dbReference>
<proteinExistence type="predicted"/>
<accession>A0A9P6QDX4</accession>
<gene>
    <name evidence="2" type="ORF">DFQ27_000841</name>
</gene>
<dbReference type="AlphaFoldDB" id="A0A9P6QDX4"/>
<feature type="compositionally biased region" description="Low complexity" evidence="1">
    <location>
        <begin position="237"/>
        <end position="267"/>
    </location>
</feature>
<feature type="compositionally biased region" description="Basic and acidic residues" evidence="1">
    <location>
        <begin position="75"/>
        <end position="89"/>
    </location>
</feature>
<name>A0A9P6QDX4_9FUNG</name>
<evidence type="ECO:0000256" key="1">
    <source>
        <dbReference type="SAM" id="MobiDB-lite"/>
    </source>
</evidence>
<reference evidence="2" key="1">
    <citation type="journal article" date="2020" name="Fungal Divers.">
        <title>Resolving the Mortierellaceae phylogeny through synthesis of multi-gene phylogenetics and phylogenomics.</title>
        <authorList>
            <person name="Vandepol N."/>
            <person name="Liber J."/>
            <person name="Desiro A."/>
            <person name="Na H."/>
            <person name="Kennedy M."/>
            <person name="Barry K."/>
            <person name="Grigoriev I.V."/>
            <person name="Miller A.N."/>
            <person name="O'Donnell K."/>
            <person name="Stajich J.E."/>
            <person name="Bonito G."/>
        </authorList>
    </citation>
    <scope>NUCLEOTIDE SEQUENCE</scope>
    <source>
        <strain evidence="2">BC1065</strain>
    </source>
</reference>
<organism evidence="2 3">
    <name type="scientific">Actinomortierella ambigua</name>
    <dbReference type="NCBI Taxonomy" id="1343610"/>
    <lineage>
        <taxon>Eukaryota</taxon>
        <taxon>Fungi</taxon>
        <taxon>Fungi incertae sedis</taxon>
        <taxon>Mucoromycota</taxon>
        <taxon>Mortierellomycotina</taxon>
        <taxon>Mortierellomycetes</taxon>
        <taxon>Mortierellales</taxon>
        <taxon>Mortierellaceae</taxon>
        <taxon>Actinomortierella</taxon>
    </lineage>
</organism>
<feature type="compositionally biased region" description="Low complexity" evidence="1">
    <location>
        <begin position="57"/>
        <end position="67"/>
    </location>
</feature>
<comment type="caution">
    <text evidence="2">The sequence shown here is derived from an EMBL/GenBank/DDBJ whole genome shotgun (WGS) entry which is preliminary data.</text>
</comment>
<dbReference type="Proteomes" id="UP000807716">
    <property type="component" value="Unassembled WGS sequence"/>
</dbReference>
<evidence type="ECO:0000313" key="2">
    <source>
        <dbReference type="EMBL" id="KAG0265046.1"/>
    </source>
</evidence>
<evidence type="ECO:0000313" key="3">
    <source>
        <dbReference type="Proteomes" id="UP000807716"/>
    </source>
</evidence>
<keyword evidence="3" id="KW-1185">Reference proteome</keyword>
<dbReference type="OrthoDB" id="2262261at2759"/>